<proteinExistence type="predicted"/>
<organism evidence="2 3">
    <name type="scientific">Streptomyces albireticuli</name>
    <dbReference type="NCBI Taxonomy" id="1940"/>
    <lineage>
        <taxon>Bacteria</taxon>
        <taxon>Bacillati</taxon>
        <taxon>Actinomycetota</taxon>
        <taxon>Actinomycetes</taxon>
        <taxon>Kitasatosporales</taxon>
        <taxon>Streptomycetaceae</taxon>
        <taxon>Streptomyces</taxon>
    </lineage>
</organism>
<evidence type="ECO:0000313" key="2">
    <source>
        <dbReference type="EMBL" id="ARZ70819.1"/>
    </source>
</evidence>
<name>A0A1Z2L929_9ACTN</name>
<evidence type="ECO:0000313" key="3">
    <source>
        <dbReference type="Proteomes" id="UP000195755"/>
    </source>
</evidence>
<keyword evidence="1" id="KW-0472">Membrane</keyword>
<dbReference type="KEGG" id="salj:SMD11_5230"/>
<keyword evidence="1" id="KW-0812">Transmembrane</keyword>
<reference evidence="2 3" key="1">
    <citation type="submission" date="2017-06" db="EMBL/GenBank/DDBJ databases">
        <title>Streptomyces albireticuli Genome sequencing and assembly.</title>
        <authorList>
            <person name="Wang Y."/>
            <person name="Du B."/>
            <person name="Ding Y."/>
            <person name="Liu H."/>
            <person name="Hou Q."/>
            <person name="Liu K."/>
            <person name="Yao L."/>
            <person name="Wang C."/>
        </authorList>
    </citation>
    <scope>NUCLEOTIDE SEQUENCE [LARGE SCALE GENOMIC DNA]</scope>
    <source>
        <strain evidence="2 3">MDJK11</strain>
    </source>
</reference>
<feature type="transmembrane region" description="Helical" evidence="1">
    <location>
        <begin position="40"/>
        <end position="60"/>
    </location>
</feature>
<gene>
    <name evidence="2" type="ORF">SMD11_5230</name>
</gene>
<keyword evidence="1" id="KW-1133">Transmembrane helix</keyword>
<dbReference type="AlphaFoldDB" id="A0A1Z2L929"/>
<evidence type="ECO:0000256" key="1">
    <source>
        <dbReference type="SAM" id="Phobius"/>
    </source>
</evidence>
<accession>A0A1Z2L929</accession>
<dbReference type="Proteomes" id="UP000195755">
    <property type="component" value="Chromosome"/>
</dbReference>
<dbReference type="RefSeq" id="WP_199843953.1">
    <property type="nucleotide sequence ID" value="NZ_CP021744.1"/>
</dbReference>
<dbReference type="SUPFAM" id="SSF103473">
    <property type="entry name" value="MFS general substrate transporter"/>
    <property type="match status" value="1"/>
</dbReference>
<sequence length="63" mass="6054">MDATHRAEVQGLSDTLTNLVGAAGGALSGGLVALSGYGGLNAAAAVLVLPVSACALYAALRRG</sequence>
<dbReference type="InterPro" id="IPR036259">
    <property type="entry name" value="MFS_trans_sf"/>
</dbReference>
<protein>
    <submittedName>
        <fullName evidence="2">MFS transporter</fullName>
    </submittedName>
</protein>
<dbReference type="EMBL" id="CP021744">
    <property type="protein sequence ID" value="ARZ70819.1"/>
    <property type="molecule type" value="Genomic_DNA"/>
</dbReference>